<reference evidence="6 7" key="1">
    <citation type="submission" date="2019-10" db="EMBL/GenBank/DDBJ databases">
        <authorList>
            <person name="Palmer J.M."/>
        </authorList>
    </citation>
    <scope>NUCLEOTIDE SEQUENCE [LARGE SCALE GENOMIC DNA]</scope>
    <source>
        <strain evidence="6 7">TWF694</strain>
    </source>
</reference>
<evidence type="ECO:0000256" key="1">
    <source>
        <dbReference type="ARBA" id="ARBA00004141"/>
    </source>
</evidence>
<evidence type="ECO:0000256" key="3">
    <source>
        <dbReference type="ARBA" id="ARBA00022989"/>
    </source>
</evidence>
<dbReference type="Pfam" id="PF04479">
    <property type="entry name" value="RTA1"/>
    <property type="match status" value="1"/>
</dbReference>
<comment type="subcellular location">
    <subcellularLocation>
        <location evidence="1">Membrane</location>
        <topology evidence="1">Multi-pass membrane protein</topology>
    </subcellularLocation>
</comment>
<dbReference type="GO" id="GO:0016020">
    <property type="term" value="C:membrane"/>
    <property type="evidence" value="ECO:0007669"/>
    <property type="project" value="UniProtKB-SubCell"/>
</dbReference>
<dbReference type="PANTHER" id="PTHR31465">
    <property type="entry name" value="PROTEIN RTA1-RELATED"/>
    <property type="match status" value="1"/>
</dbReference>
<name>A0AAV9X517_9PEZI</name>
<comment type="caution">
    <text evidence="6">The sequence shown here is derived from an EMBL/GenBank/DDBJ whole genome shotgun (WGS) entry which is preliminary data.</text>
</comment>
<dbReference type="PANTHER" id="PTHR31465:SF35">
    <property type="entry name" value="RTA1 DOMAIN PROTEIN-RELATED"/>
    <property type="match status" value="1"/>
</dbReference>
<feature type="transmembrane region" description="Helical" evidence="5">
    <location>
        <begin position="116"/>
        <end position="140"/>
    </location>
</feature>
<evidence type="ECO:0000313" key="7">
    <source>
        <dbReference type="Proteomes" id="UP001365542"/>
    </source>
</evidence>
<evidence type="ECO:0000256" key="4">
    <source>
        <dbReference type="ARBA" id="ARBA00023136"/>
    </source>
</evidence>
<dbReference type="EMBL" id="JAVHJO010000009">
    <property type="protein sequence ID" value="KAK6537167.1"/>
    <property type="molecule type" value="Genomic_DNA"/>
</dbReference>
<evidence type="ECO:0008006" key="8">
    <source>
        <dbReference type="Google" id="ProtNLM"/>
    </source>
</evidence>
<dbReference type="AlphaFoldDB" id="A0AAV9X517"/>
<feature type="transmembrane region" description="Helical" evidence="5">
    <location>
        <begin position="160"/>
        <end position="181"/>
    </location>
</feature>
<feature type="transmembrane region" description="Helical" evidence="5">
    <location>
        <begin position="234"/>
        <end position="254"/>
    </location>
</feature>
<feature type="transmembrane region" description="Helical" evidence="5">
    <location>
        <begin position="40"/>
        <end position="59"/>
    </location>
</feature>
<evidence type="ECO:0000256" key="2">
    <source>
        <dbReference type="ARBA" id="ARBA00022692"/>
    </source>
</evidence>
<gene>
    <name evidence="6" type="ORF">TWF694_011364</name>
</gene>
<dbReference type="InterPro" id="IPR007568">
    <property type="entry name" value="RTA1"/>
</dbReference>
<organism evidence="6 7">
    <name type="scientific">Orbilia ellipsospora</name>
    <dbReference type="NCBI Taxonomy" id="2528407"/>
    <lineage>
        <taxon>Eukaryota</taxon>
        <taxon>Fungi</taxon>
        <taxon>Dikarya</taxon>
        <taxon>Ascomycota</taxon>
        <taxon>Pezizomycotina</taxon>
        <taxon>Orbiliomycetes</taxon>
        <taxon>Orbiliales</taxon>
        <taxon>Orbiliaceae</taxon>
        <taxon>Orbilia</taxon>
    </lineage>
</organism>
<feature type="transmembrane region" description="Helical" evidence="5">
    <location>
        <begin position="79"/>
        <end position="104"/>
    </location>
</feature>
<dbReference type="Proteomes" id="UP001365542">
    <property type="component" value="Unassembled WGS sequence"/>
</dbReference>
<keyword evidence="7" id="KW-1185">Reference proteome</keyword>
<sequence length="300" mass="33591">MGETLTLYPYHPSEAAAILFAVLYGLTSALHTYQLVRTKTWFFIAFTIGGWFEMIGYVARIVSVNQYPNNTKPPFIINTIFPLVAPALFSASIYMAFGCILVVTKGEKYSIVRPSWLTKIFVFGDVASFVLVGIGGSMVATAFSDISRLNLGTHIVEAGLVVQLVFFSVFMLTATIFNVRIVKNPTEKVQTTSSPYQKHLNALYGASFLILARSIFKLIQYVEGKTSHLSLHEWWSYFFDAALMFLAMIIFHFIHPSELRALREGGQVISKVVLVKKQEQTEKFLDEEREATPEAAASNV</sequence>
<feature type="transmembrane region" description="Helical" evidence="5">
    <location>
        <begin position="202"/>
        <end position="222"/>
    </location>
</feature>
<keyword evidence="3 5" id="KW-1133">Transmembrane helix</keyword>
<feature type="transmembrane region" description="Helical" evidence="5">
    <location>
        <begin position="15"/>
        <end position="33"/>
    </location>
</feature>
<proteinExistence type="predicted"/>
<keyword evidence="2 5" id="KW-0812">Transmembrane</keyword>
<keyword evidence="4 5" id="KW-0472">Membrane</keyword>
<evidence type="ECO:0000313" key="6">
    <source>
        <dbReference type="EMBL" id="KAK6537167.1"/>
    </source>
</evidence>
<protein>
    <recommendedName>
        <fullName evidence="8">RTA1-domain-containing protein</fullName>
    </recommendedName>
</protein>
<accession>A0AAV9X517</accession>
<evidence type="ECO:0000256" key="5">
    <source>
        <dbReference type="SAM" id="Phobius"/>
    </source>
</evidence>